<dbReference type="FunFam" id="3.30.565.10:FF:000006">
    <property type="entry name" value="Sensor histidine kinase WalK"/>
    <property type="match status" value="1"/>
</dbReference>
<dbReference type="CDD" id="cd00075">
    <property type="entry name" value="HATPase"/>
    <property type="match status" value="1"/>
</dbReference>
<evidence type="ECO:0000313" key="17">
    <source>
        <dbReference type="EMBL" id="AXJ00335.1"/>
    </source>
</evidence>
<evidence type="ECO:0000256" key="13">
    <source>
        <dbReference type="ARBA" id="ARBA00023136"/>
    </source>
</evidence>
<dbReference type="Pfam" id="PF02518">
    <property type="entry name" value="HATPase_c"/>
    <property type="match status" value="1"/>
</dbReference>
<keyword evidence="9 17" id="KW-0418">Kinase</keyword>
<dbReference type="CDD" id="cd06225">
    <property type="entry name" value="HAMP"/>
    <property type="match status" value="1"/>
</dbReference>
<evidence type="ECO:0000256" key="6">
    <source>
        <dbReference type="ARBA" id="ARBA00022679"/>
    </source>
</evidence>
<dbReference type="Pfam" id="PF00672">
    <property type="entry name" value="HAMP"/>
    <property type="match status" value="1"/>
</dbReference>
<evidence type="ECO:0000313" key="18">
    <source>
        <dbReference type="Proteomes" id="UP000254808"/>
    </source>
</evidence>
<evidence type="ECO:0000256" key="14">
    <source>
        <dbReference type="SAM" id="Phobius"/>
    </source>
</evidence>
<dbReference type="EMBL" id="CP027806">
    <property type="protein sequence ID" value="AXJ00335.1"/>
    <property type="molecule type" value="Genomic_DNA"/>
</dbReference>
<dbReference type="PANTHER" id="PTHR45528">
    <property type="entry name" value="SENSOR HISTIDINE KINASE CPXA"/>
    <property type="match status" value="1"/>
</dbReference>
<dbReference type="CDD" id="cd00082">
    <property type="entry name" value="HisKA"/>
    <property type="match status" value="1"/>
</dbReference>
<comment type="catalytic activity">
    <reaction evidence="1">
        <text>ATP + protein L-histidine = ADP + protein N-phospho-L-histidine.</text>
        <dbReference type="EC" id="2.7.13.3"/>
    </reaction>
</comment>
<keyword evidence="8" id="KW-0547">Nucleotide-binding</keyword>
<evidence type="ECO:0000256" key="12">
    <source>
        <dbReference type="ARBA" id="ARBA00023012"/>
    </source>
</evidence>
<dbReference type="SUPFAM" id="SSF158472">
    <property type="entry name" value="HAMP domain-like"/>
    <property type="match status" value="1"/>
</dbReference>
<evidence type="ECO:0000256" key="10">
    <source>
        <dbReference type="ARBA" id="ARBA00022840"/>
    </source>
</evidence>
<dbReference type="OrthoDB" id="594725at2"/>
<comment type="subcellular location">
    <subcellularLocation>
        <location evidence="2">Cell membrane</location>
        <topology evidence="2">Multi-pass membrane protein</topology>
    </subcellularLocation>
</comment>
<evidence type="ECO:0000256" key="5">
    <source>
        <dbReference type="ARBA" id="ARBA00022553"/>
    </source>
</evidence>
<dbReference type="InterPro" id="IPR003661">
    <property type="entry name" value="HisK_dim/P_dom"/>
</dbReference>
<keyword evidence="13 14" id="KW-0472">Membrane</keyword>
<dbReference type="Gene3D" id="1.10.287.130">
    <property type="match status" value="1"/>
</dbReference>
<gene>
    <name evidence="17" type="ORF">CYPRO_1070</name>
</gene>
<evidence type="ECO:0000256" key="8">
    <source>
        <dbReference type="ARBA" id="ARBA00022741"/>
    </source>
</evidence>
<dbReference type="GO" id="GO:0005886">
    <property type="term" value="C:plasma membrane"/>
    <property type="evidence" value="ECO:0007669"/>
    <property type="project" value="UniProtKB-SubCell"/>
</dbReference>
<dbReference type="InterPro" id="IPR003660">
    <property type="entry name" value="HAMP_dom"/>
</dbReference>
<keyword evidence="6" id="KW-0808">Transferase</keyword>
<keyword evidence="4" id="KW-1003">Cell membrane</keyword>
<keyword evidence="12" id="KW-0902">Two-component regulatory system</keyword>
<dbReference type="KEGG" id="cprv:CYPRO_1070"/>
<dbReference type="InterPro" id="IPR005467">
    <property type="entry name" value="His_kinase_dom"/>
</dbReference>
<dbReference type="PROSITE" id="PS50109">
    <property type="entry name" value="HIS_KIN"/>
    <property type="match status" value="1"/>
</dbReference>
<dbReference type="InterPro" id="IPR003594">
    <property type="entry name" value="HATPase_dom"/>
</dbReference>
<dbReference type="InterPro" id="IPR036097">
    <property type="entry name" value="HisK_dim/P_sf"/>
</dbReference>
<dbReference type="Pfam" id="PF00512">
    <property type="entry name" value="HisKA"/>
    <property type="match status" value="1"/>
</dbReference>
<dbReference type="EC" id="2.7.13.3" evidence="3"/>
<dbReference type="SMART" id="SM00387">
    <property type="entry name" value="HATPase_c"/>
    <property type="match status" value="1"/>
</dbReference>
<evidence type="ECO:0000256" key="4">
    <source>
        <dbReference type="ARBA" id="ARBA00022475"/>
    </source>
</evidence>
<evidence type="ECO:0000256" key="7">
    <source>
        <dbReference type="ARBA" id="ARBA00022692"/>
    </source>
</evidence>
<dbReference type="Gene3D" id="6.10.340.10">
    <property type="match status" value="1"/>
</dbReference>
<dbReference type="SUPFAM" id="SSF55874">
    <property type="entry name" value="ATPase domain of HSP90 chaperone/DNA topoisomerase II/histidine kinase"/>
    <property type="match status" value="1"/>
</dbReference>
<keyword evidence="18" id="KW-1185">Reference proteome</keyword>
<dbReference type="PRINTS" id="PR00344">
    <property type="entry name" value="BCTRLSENSOR"/>
</dbReference>
<dbReference type="PROSITE" id="PS50885">
    <property type="entry name" value="HAMP"/>
    <property type="match status" value="1"/>
</dbReference>
<dbReference type="PANTHER" id="PTHR45528:SF1">
    <property type="entry name" value="SENSOR HISTIDINE KINASE CPXA"/>
    <property type="match status" value="1"/>
</dbReference>
<accession>A0A345UIN3</accession>
<dbReference type="AlphaFoldDB" id="A0A345UIN3"/>
<keyword evidence="7 14" id="KW-0812">Transmembrane</keyword>
<feature type="transmembrane region" description="Helical" evidence="14">
    <location>
        <begin position="167"/>
        <end position="187"/>
    </location>
</feature>
<evidence type="ECO:0000256" key="9">
    <source>
        <dbReference type="ARBA" id="ARBA00022777"/>
    </source>
</evidence>
<protein>
    <recommendedName>
        <fullName evidence="3">histidine kinase</fullName>
        <ecNumber evidence="3">2.7.13.3</ecNumber>
    </recommendedName>
</protein>
<keyword evidence="11 14" id="KW-1133">Transmembrane helix</keyword>
<sequence>MRIQFKLSLTFILLLVFGVTAISSYSIVFIRGYLMNQAEADMRADANQILVTLQLTSKTERDLVEVLPVIGRESIYDIRVFDHAGELMLRPVRTQNWDPTAYTTLSGELQEILGEMHATSLAVHHREEYDRIFVYGNLYLQLEESRYTIEISRLKSEIYQPVHTIRWIIYSGMFVSIAIILFVSFMFSNYLARPITQLTQAAKRIAGGETEYRIELNRSDEFGTLAQSLNQMSDRLRQENEKLLAASNRQKQFYADIAHEIRNPLHTISGALEMLDMNNLPDEKRTRFLQSARNQSQRMNRLFQDLMTLQRSDLDPNFVHPRNFVLSKVMMNLEQAYSTLAEEKKLKLVFDGPAYCSVYADPNKIEQVLDNLISNALKYSAQGTVEVRWRLLPDPLNQAEISVKDTGIGIQAEHIPYLFDRFYRTDKARSRDSGGTGLGLSVVKTILDAHRTEISVESAPGKGTRMTFRLPKAT</sequence>
<proteinExistence type="predicted"/>
<evidence type="ECO:0000256" key="2">
    <source>
        <dbReference type="ARBA" id="ARBA00004651"/>
    </source>
</evidence>
<name>A0A345UIN3_9BACT</name>
<dbReference type="Gene3D" id="3.30.565.10">
    <property type="entry name" value="Histidine kinase-like ATPase, C-terminal domain"/>
    <property type="match status" value="1"/>
</dbReference>
<dbReference type="RefSeq" id="WP_114983613.1">
    <property type="nucleotide sequence ID" value="NZ_CP027806.1"/>
</dbReference>
<evidence type="ECO:0000259" key="16">
    <source>
        <dbReference type="PROSITE" id="PS50885"/>
    </source>
</evidence>
<dbReference type="GO" id="GO:0005524">
    <property type="term" value="F:ATP binding"/>
    <property type="evidence" value="ECO:0007669"/>
    <property type="project" value="UniProtKB-KW"/>
</dbReference>
<dbReference type="GO" id="GO:0000155">
    <property type="term" value="F:phosphorelay sensor kinase activity"/>
    <property type="evidence" value="ECO:0007669"/>
    <property type="project" value="InterPro"/>
</dbReference>
<dbReference type="SMART" id="SM00304">
    <property type="entry name" value="HAMP"/>
    <property type="match status" value="1"/>
</dbReference>
<keyword evidence="5" id="KW-0597">Phosphoprotein</keyword>
<evidence type="ECO:0000256" key="3">
    <source>
        <dbReference type="ARBA" id="ARBA00012438"/>
    </source>
</evidence>
<evidence type="ECO:0000256" key="1">
    <source>
        <dbReference type="ARBA" id="ARBA00000085"/>
    </source>
</evidence>
<dbReference type="InterPro" id="IPR036890">
    <property type="entry name" value="HATPase_C_sf"/>
</dbReference>
<dbReference type="SMART" id="SM00388">
    <property type="entry name" value="HisKA"/>
    <property type="match status" value="1"/>
</dbReference>
<keyword evidence="10" id="KW-0067">ATP-binding</keyword>
<dbReference type="FunFam" id="1.10.287.130:FF:000001">
    <property type="entry name" value="Two-component sensor histidine kinase"/>
    <property type="match status" value="1"/>
</dbReference>
<dbReference type="SUPFAM" id="SSF47384">
    <property type="entry name" value="Homodimeric domain of signal transducing histidine kinase"/>
    <property type="match status" value="1"/>
</dbReference>
<organism evidence="17 18">
    <name type="scientific">Cyclonatronum proteinivorum</name>
    <dbReference type="NCBI Taxonomy" id="1457365"/>
    <lineage>
        <taxon>Bacteria</taxon>
        <taxon>Pseudomonadati</taxon>
        <taxon>Balneolota</taxon>
        <taxon>Balneolia</taxon>
        <taxon>Balneolales</taxon>
        <taxon>Cyclonatronaceae</taxon>
        <taxon>Cyclonatronum</taxon>
    </lineage>
</organism>
<dbReference type="InterPro" id="IPR004358">
    <property type="entry name" value="Sig_transdc_His_kin-like_C"/>
</dbReference>
<evidence type="ECO:0000259" key="15">
    <source>
        <dbReference type="PROSITE" id="PS50109"/>
    </source>
</evidence>
<feature type="domain" description="Histidine kinase" evidence="15">
    <location>
        <begin position="256"/>
        <end position="474"/>
    </location>
</feature>
<dbReference type="InterPro" id="IPR050398">
    <property type="entry name" value="HssS/ArlS-like"/>
</dbReference>
<feature type="domain" description="HAMP" evidence="16">
    <location>
        <begin position="189"/>
        <end position="241"/>
    </location>
</feature>
<dbReference type="Proteomes" id="UP000254808">
    <property type="component" value="Chromosome"/>
</dbReference>
<reference evidence="17 18" key="1">
    <citation type="submission" date="2018-03" db="EMBL/GenBank/DDBJ databases">
        <title>Phenotypic and genomic properties of Cyclonatronum proteinivorum gen. nov., sp. nov., a haloalkaliphilic bacteroidete from soda lakes possessing Na+-translocating rhodopsin.</title>
        <authorList>
            <person name="Toshchakov S.V."/>
            <person name="Korzhenkov A."/>
            <person name="Samarov N.I."/>
            <person name="Kublanov I.V."/>
            <person name="Muntyan M.S."/>
            <person name="Sorokin D.Y."/>
        </authorList>
    </citation>
    <scope>NUCLEOTIDE SEQUENCE [LARGE SCALE GENOMIC DNA]</scope>
    <source>
        <strain evidence="17 18">Omega</strain>
    </source>
</reference>
<evidence type="ECO:0000256" key="11">
    <source>
        <dbReference type="ARBA" id="ARBA00022989"/>
    </source>
</evidence>